<keyword evidence="3" id="KW-0812">Transmembrane</keyword>
<dbReference type="InterPro" id="IPR029787">
    <property type="entry name" value="Nucleotide_cyclase"/>
</dbReference>
<gene>
    <name evidence="5" type="ORF">DNX69_19755</name>
</gene>
<dbReference type="SMART" id="SM00267">
    <property type="entry name" value="GGDEF"/>
    <property type="match status" value="1"/>
</dbReference>
<evidence type="ECO:0000313" key="5">
    <source>
        <dbReference type="EMBL" id="PZA11501.1"/>
    </source>
</evidence>
<dbReference type="CDD" id="cd01949">
    <property type="entry name" value="GGDEF"/>
    <property type="match status" value="1"/>
</dbReference>
<dbReference type="GO" id="GO:1902201">
    <property type="term" value="P:negative regulation of bacterial-type flagellum-dependent cell motility"/>
    <property type="evidence" value="ECO:0007669"/>
    <property type="project" value="TreeGrafter"/>
</dbReference>
<protein>
    <recommendedName>
        <fullName evidence="1">diguanylate cyclase</fullName>
        <ecNumber evidence="1">2.7.7.65</ecNumber>
    </recommendedName>
</protein>
<dbReference type="NCBIfam" id="TIGR00254">
    <property type="entry name" value="GGDEF"/>
    <property type="match status" value="1"/>
</dbReference>
<dbReference type="Pfam" id="PF22588">
    <property type="entry name" value="dCache_1_like"/>
    <property type="match status" value="1"/>
</dbReference>
<dbReference type="GO" id="GO:0043709">
    <property type="term" value="P:cell adhesion involved in single-species biofilm formation"/>
    <property type="evidence" value="ECO:0007669"/>
    <property type="project" value="TreeGrafter"/>
</dbReference>
<dbReference type="InterPro" id="IPR000160">
    <property type="entry name" value="GGDEF_dom"/>
</dbReference>
<dbReference type="Proteomes" id="UP000248134">
    <property type="component" value="Unassembled WGS sequence"/>
</dbReference>
<evidence type="ECO:0000259" key="4">
    <source>
        <dbReference type="PROSITE" id="PS50887"/>
    </source>
</evidence>
<feature type="transmembrane region" description="Helical" evidence="3">
    <location>
        <begin position="21"/>
        <end position="45"/>
    </location>
</feature>
<feature type="transmembrane region" description="Helical" evidence="3">
    <location>
        <begin position="295"/>
        <end position="318"/>
    </location>
</feature>
<reference evidence="5 6" key="1">
    <citation type="submission" date="2018-06" db="EMBL/GenBank/DDBJ databases">
        <title>Draft Whole-Genome Sequence of the purple photosynthetic bacterium Rhodospeudomonas palustris XCP.</title>
        <authorList>
            <person name="Rayyan A."/>
            <person name="Meyer T.E."/>
            <person name="Kyndt J.A."/>
        </authorList>
    </citation>
    <scope>NUCLEOTIDE SEQUENCE [LARGE SCALE GENOMIC DNA]</scope>
    <source>
        <strain evidence="5 6">XCP</strain>
    </source>
</reference>
<dbReference type="Pfam" id="PF00990">
    <property type="entry name" value="GGDEF"/>
    <property type="match status" value="1"/>
</dbReference>
<dbReference type="SUPFAM" id="SSF55073">
    <property type="entry name" value="Nucleotide cyclase"/>
    <property type="match status" value="1"/>
</dbReference>
<comment type="catalytic activity">
    <reaction evidence="2">
        <text>2 GTP = 3',3'-c-di-GMP + 2 diphosphate</text>
        <dbReference type="Rhea" id="RHEA:24898"/>
        <dbReference type="ChEBI" id="CHEBI:33019"/>
        <dbReference type="ChEBI" id="CHEBI:37565"/>
        <dbReference type="ChEBI" id="CHEBI:58805"/>
        <dbReference type="EC" id="2.7.7.65"/>
    </reaction>
</comment>
<dbReference type="Gene3D" id="3.30.70.270">
    <property type="match status" value="1"/>
</dbReference>
<dbReference type="PROSITE" id="PS50887">
    <property type="entry name" value="GGDEF"/>
    <property type="match status" value="1"/>
</dbReference>
<proteinExistence type="predicted"/>
<feature type="domain" description="GGDEF" evidence="4">
    <location>
        <begin position="364"/>
        <end position="495"/>
    </location>
</feature>
<dbReference type="InterPro" id="IPR054327">
    <property type="entry name" value="His-kinase-like_sensor"/>
</dbReference>
<dbReference type="CDD" id="cd12914">
    <property type="entry name" value="PDC1_DGC_like"/>
    <property type="match status" value="1"/>
</dbReference>
<organism evidence="5 6">
    <name type="scientific">Rhodopseudomonas palustris</name>
    <dbReference type="NCBI Taxonomy" id="1076"/>
    <lineage>
        <taxon>Bacteria</taxon>
        <taxon>Pseudomonadati</taxon>
        <taxon>Pseudomonadota</taxon>
        <taxon>Alphaproteobacteria</taxon>
        <taxon>Hyphomicrobiales</taxon>
        <taxon>Nitrobacteraceae</taxon>
        <taxon>Rhodopseudomonas</taxon>
    </lineage>
</organism>
<dbReference type="AlphaFoldDB" id="A0A323UGB7"/>
<dbReference type="PANTHER" id="PTHR45138">
    <property type="entry name" value="REGULATORY COMPONENTS OF SENSORY TRANSDUCTION SYSTEM"/>
    <property type="match status" value="1"/>
</dbReference>
<dbReference type="PANTHER" id="PTHR45138:SF9">
    <property type="entry name" value="DIGUANYLATE CYCLASE DGCM-RELATED"/>
    <property type="match status" value="1"/>
</dbReference>
<dbReference type="EMBL" id="QKQS01000023">
    <property type="protein sequence ID" value="PZA11501.1"/>
    <property type="molecule type" value="Genomic_DNA"/>
</dbReference>
<dbReference type="GO" id="GO:0005886">
    <property type="term" value="C:plasma membrane"/>
    <property type="evidence" value="ECO:0007669"/>
    <property type="project" value="TreeGrafter"/>
</dbReference>
<evidence type="ECO:0000256" key="1">
    <source>
        <dbReference type="ARBA" id="ARBA00012528"/>
    </source>
</evidence>
<evidence type="ECO:0000256" key="3">
    <source>
        <dbReference type="SAM" id="Phobius"/>
    </source>
</evidence>
<dbReference type="GO" id="GO:0052621">
    <property type="term" value="F:diguanylate cyclase activity"/>
    <property type="evidence" value="ECO:0007669"/>
    <property type="project" value="UniProtKB-EC"/>
</dbReference>
<comment type="caution">
    <text evidence="5">The sequence shown here is derived from an EMBL/GenBank/DDBJ whole genome shotgun (WGS) entry which is preliminary data.</text>
</comment>
<sequence>MDTHGLLDTLRREIHRRRRMSARLMVVFSMITVLGFSAVCGSVLIDMRRGAEDLARQTLENLAASIDADIDRNLELYDSALRTVAGKLLLPELSAVDPTIARLILFDHSVAAPQFGAIRIYDQHGNLMRDSAVPNPAAENRADQPFFTAQHDDPNLGLFIGKPQQLDGAYSLIVSRRVTGQDGQFLGVVAGSIKFDYFQDLFKRLRLQPNDMIAVLAHDGTLITRAPLTPELIGKNMMFTPGVQKMFGRRSGWFAGAGTLDGVKRMFVWSDSTRPLVVLVAKSWDDIYAMWRREAIWIGIALLVLATFVAAVTVFFIHEIDRRAEAERRLEELATTDPLTGLTNRRKFDAAIDAEWRRAARQNSSIALLMIDADHFKAFNDSFGHQAGDQMLVGIAVCIADTVQRASDCAARFGGEEFAVLLPGLSVQAAVSVAETIRRKVEQWSNLEGGVTVSIGVASTKPTASQHWQDLVEVADRALYGAKELGRNRCVVGGRSEITLVA</sequence>
<dbReference type="Gene3D" id="3.30.450.20">
    <property type="entry name" value="PAS domain"/>
    <property type="match status" value="2"/>
</dbReference>
<evidence type="ECO:0000256" key="2">
    <source>
        <dbReference type="ARBA" id="ARBA00034247"/>
    </source>
</evidence>
<keyword evidence="3" id="KW-0472">Membrane</keyword>
<accession>A0A323UGB7</accession>
<evidence type="ECO:0000313" key="6">
    <source>
        <dbReference type="Proteomes" id="UP000248134"/>
    </source>
</evidence>
<keyword evidence="3" id="KW-1133">Transmembrane helix</keyword>
<dbReference type="InterPro" id="IPR050469">
    <property type="entry name" value="Diguanylate_Cyclase"/>
</dbReference>
<name>A0A323UGB7_RHOPL</name>
<dbReference type="OrthoDB" id="9812260at2"/>
<dbReference type="RefSeq" id="WP_110787582.1">
    <property type="nucleotide sequence ID" value="NZ_QKQS01000023.1"/>
</dbReference>
<dbReference type="EC" id="2.7.7.65" evidence="1"/>
<dbReference type="InterPro" id="IPR043128">
    <property type="entry name" value="Rev_trsase/Diguanyl_cyclase"/>
</dbReference>
<dbReference type="CDD" id="cd12915">
    <property type="entry name" value="PDC2_DGC_like"/>
    <property type="match status" value="1"/>
</dbReference>
<dbReference type="FunFam" id="3.30.70.270:FF:000001">
    <property type="entry name" value="Diguanylate cyclase domain protein"/>
    <property type="match status" value="1"/>
</dbReference>